<name>A0A9Q1KU47_9CARY</name>
<evidence type="ECO:0000256" key="1">
    <source>
        <dbReference type="ARBA" id="ARBA00009005"/>
    </source>
</evidence>
<dbReference type="AlphaFoldDB" id="A0A9Q1KU47"/>
<dbReference type="Proteomes" id="UP001153076">
    <property type="component" value="Unassembled WGS sequence"/>
</dbReference>
<reference evidence="3" key="1">
    <citation type="submission" date="2022-04" db="EMBL/GenBank/DDBJ databases">
        <title>Carnegiea gigantea Genome sequencing and assembly v2.</title>
        <authorList>
            <person name="Copetti D."/>
            <person name="Sanderson M.J."/>
            <person name="Burquez A."/>
            <person name="Wojciechowski M.F."/>
        </authorList>
    </citation>
    <scope>NUCLEOTIDE SEQUENCE</scope>
    <source>
        <strain evidence="3">SGP5-SGP5p</strain>
        <tissue evidence="3">Aerial part</tissue>
    </source>
</reference>
<dbReference type="OrthoDB" id="3223806at2759"/>
<dbReference type="InterPro" id="IPR011600">
    <property type="entry name" value="Pept_C14_caspase"/>
</dbReference>
<dbReference type="EMBL" id="JAKOGI010000019">
    <property type="protein sequence ID" value="KAJ8449719.1"/>
    <property type="molecule type" value="Genomic_DNA"/>
</dbReference>
<proteinExistence type="inferred from homology"/>
<dbReference type="PANTHER" id="PTHR48104:SF7">
    <property type="entry name" value="METACASPASE-9"/>
    <property type="match status" value="1"/>
</dbReference>
<accession>A0A9Q1KU47</accession>
<comment type="caution">
    <text evidence="3">The sequence shown here is derived from an EMBL/GenBank/DDBJ whole genome shotgun (WGS) entry which is preliminary data.</text>
</comment>
<comment type="similarity">
    <text evidence="1">Belongs to the peptidase C14B family.</text>
</comment>
<feature type="domain" description="Peptidase C14 caspase" evidence="2">
    <location>
        <begin position="7"/>
        <end position="296"/>
    </location>
</feature>
<dbReference type="Pfam" id="PF00656">
    <property type="entry name" value="Peptidase_C14"/>
    <property type="match status" value="1"/>
</dbReference>
<dbReference type="InterPro" id="IPR050452">
    <property type="entry name" value="Metacaspase"/>
</dbReference>
<keyword evidence="4" id="KW-1185">Reference proteome</keyword>
<dbReference type="Gene3D" id="3.40.50.1460">
    <property type="match status" value="1"/>
</dbReference>
<gene>
    <name evidence="3" type="ORF">Cgig2_001375</name>
</gene>
<sequence length="299" mass="33395">MEELGAKRLAVLVGCNYPNTENELHGCINDVLGMKQVLIERFGFKEEDIELMIDEPTGSSVMPTGANIKKTLRRMIHSAKEGDVLYFHYSGHGTLIPSLKPNEPHRKDEAIVPCDFNLITDMDFRELVNQLPPKTTLTILSDSCHSGGLIDQEKEQIGPSTIASRHPQPHHSRPKLIPFESILEKLKQLTSLDTPSIATHMREQFKEEASLSFCLNEATSHDRAITGDYGILLSGCQANETSADAHMDEEGGKAYGAFSNAVRKVLEENPGRVSNKEVVIKAREVLHKQGFRQHPYREN</sequence>
<evidence type="ECO:0000259" key="2">
    <source>
        <dbReference type="Pfam" id="PF00656"/>
    </source>
</evidence>
<dbReference type="GO" id="GO:0006508">
    <property type="term" value="P:proteolysis"/>
    <property type="evidence" value="ECO:0007669"/>
    <property type="project" value="InterPro"/>
</dbReference>
<dbReference type="GO" id="GO:0005737">
    <property type="term" value="C:cytoplasm"/>
    <property type="evidence" value="ECO:0007669"/>
    <property type="project" value="TreeGrafter"/>
</dbReference>
<dbReference type="PANTHER" id="PTHR48104">
    <property type="entry name" value="METACASPASE-4"/>
    <property type="match status" value="1"/>
</dbReference>
<evidence type="ECO:0000313" key="3">
    <source>
        <dbReference type="EMBL" id="KAJ8449719.1"/>
    </source>
</evidence>
<organism evidence="3 4">
    <name type="scientific">Carnegiea gigantea</name>
    <dbReference type="NCBI Taxonomy" id="171969"/>
    <lineage>
        <taxon>Eukaryota</taxon>
        <taxon>Viridiplantae</taxon>
        <taxon>Streptophyta</taxon>
        <taxon>Embryophyta</taxon>
        <taxon>Tracheophyta</taxon>
        <taxon>Spermatophyta</taxon>
        <taxon>Magnoliopsida</taxon>
        <taxon>eudicotyledons</taxon>
        <taxon>Gunneridae</taxon>
        <taxon>Pentapetalae</taxon>
        <taxon>Caryophyllales</taxon>
        <taxon>Cactineae</taxon>
        <taxon>Cactaceae</taxon>
        <taxon>Cactoideae</taxon>
        <taxon>Echinocereeae</taxon>
        <taxon>Carnegiea</taxon>
    </lineage>
</organism>
<protein>
    <recommendedName>
        <fullName evidence="2">Peptidase C14 caspase domain-containing protein</fullName>
    </recommendedName>
</protein>
<evidence type="ECO:0000313" key="4">
    <source>
        <dbReference type="Proteomes" id="UP001153076"/>
    </source>
</evidence>
<dbReference type="GO" id="GO:0004197">
    <property type="term" value="F:cysteine-type endopeptidase activity"/>
    <property type="evidence" value="ECO:0007669"/>
    <property type="project" value="InterPro"/>
</dbReference>